<dbReference type="InterPro" id="IPR029044">
    <property type="entry name" value="Nucleotide-diphossugar_trans"/>
</dbReference>
<dbReference type="Gene3D" id="3.90.550.10">
    <property type="entry name" value="Spore Coat Polysaccharide Biosynthesis Protein SpsA, Chain A"/>
    <property type="match status" value="1"/>
</dbReference>
<dbReference type="InterPro" id="IPR001173">
    <property type="entry name" value="Glyco_trans_2-like"/>
</dbReference>
<evidence type="ECO:0000313" key="2">
    <source>
        <dbReference type="EMBL" id="QHT72055.1"/>
    </source>
</evidence>
<protein>
    <submittedName>
        <fullName evidence="2">Glycosyltransferase</fullName>
    </submittedName>
</protein>
<dbReference type="EMBL" id="CP048222">
    <property type="protein sequence ID" value="QHT72055.1"/>
    <property type="molecule type" value="Genomic_DNA"/>
</dbReference>
<gene>
    <name evidence="2" type="ORF">GXP67_17115</name>
</gene>
<evidence type="ECO:0000313" key="3">
    <source>
        <dbReference type="Proteomes" id="UP000480178"/>
    </source>
</evidence>
<keyword evidence="2" id="KW-0808">Transferase</keyword>
<evidence type="ECO:0000259" key="1">
    <source>
        <dbReference type="Pfam" id="PF00535"/>
    </source>
</evidence>
<proteinExistence type="predicted"/>
<dbReference type="PANTHER" id="PTHR43685">
    <property type="entry name" value="GLYCOSYLTRANSFERASE"/>
    <property type="match status" value="1"/>
</dbReference>
<dbReference type="AlphaFoldDB" id="A0A6C0GUZ9"/>
<accession>A0A6C0GUZ9</accession>
<sequence length="314" mass="36560">MCLCYNHERFVTEALFSVINQTYAAIELIVVDDASSDNSVAVIHAFLKEHPQVQFLVNEINLGNCRSFNRALLLASGTYIIDLAADDVLLDTRIEKQVSLFETLDTRYGVIFSNAAYINERSIVVSHHYQTDTQGKSRKSIPSGDVYQQVLQQYFICTPTMMMRKSVLEALGGYDESLSYEDFDFWVRSSRKYKYAYQDEILTFKRKVKGSLSTKFYQLRQNKLLESTLIVCQKAYKLNRTEGERQALATNIRYHLRQSYYTKNYPLVSGYAALLKELSYIDFITQVILWLSTHKISVWSLYKLYLRIFLKFRP</sequence>
<dbReference type="InterPro" id="IPR050834">
    <property type="entry name" value="Glycosyltransf_2"/>
</dbReference>
<dbReference type="Pfam" id="PF00535">
    <property type="entry name" value="Glycos_transf_2"/>
    <property type="match status" value="1"/>
</dbReference>
<dbReference type="Proteomes" id="UP000480178">
    <property type="component" value="Chromosome"/>
</dbReference>
<dbReference type="SUPFAM" id="SSF53448">
    <property type="entry name" value="Nucleotide-diphospho-sugar transferases"/>
    <property type="match status" value="1"/>
</dbReference>
<organism evidence="2 3">
    <name type="scientific">Rhodocytophaga rosea</name>
    <dbReference type="NCBI Taxonomy" id="2704465"/>
    <lineage>
        <taxon>Bacteria</taxon>
        <taxon>Pseudomonadati</taxon>
        <taxon>Bacteroidota</taxon>
        <taxon>Cytophagia</taxon>
        <taxon>Cytophagales</taxon>
        <taxon>Rhodocytophagaceae</taxon>
        <taxon>Rhodocytophaga</taxon>
    </lineage>
</organism>
<dbReference type="GO" id="GO:0016740">
    <property type="term" value="F:transferase activity"/>
    <property type="evidence" value="ECO:0007669"/>
    <property type="project" value="UniProtKB-KW"/>
</dbReference>
<keyword evidence="3" id="KW-1185">Reference proteome</keyword>
<dbReference type="PANTHER" id="PTHR43685:SF11">
    <property type="entry name" value="GLYCOSYLTRANSFERASE TAGX-RELATED"/>
    <property type="match status" value="1"/>
</dbReference>
<dbReference type="KEGG" id="rhoz:GXP67_17115"/>
<name>A0A6C0GUZ9_9BACT</name>
<reference evidence="2 3" key="1">
    <citation type="submission" date="2020-01" db="EMBL/GenBank/DDBJ databases">
        <authorList>
            <person name="Kim M.K."/>
        </authorList>
    </citation>
    <scope>NUCLEOTIDE SEQUENCE [LARGE SCALE GENOMIC DNA]</scope>
    <source>
        <strain evidence="2 3">172606-1</strain>
    </source>
</reference>
<feature type="domain" description="Glycosyltransferase 2-like" evidence="1">
    <location>
        <begin position="4"/>
        <end position="171"/>
    </location>
</feature>